<gene>
    <name evidence="2" type="ORF">GCM10008106_01900</name>
</gene>
<dbReference type="Proteomes" id="UP000642809">
    <property type="component" value="Unassembled WGS sequence"/>
</dbReference>
<evidence type="ECO:0000313" key="2">
    <source>
        <dbReference type="EMBL" id="GHB24783.1"/>
    </source>
</evidence>
<organism evidence="2 3">
    <name type="scientific">Mongoliitalea lutea</name>
    <dbReference type="NCBI Taxonomy" id="849756"/>
    <lineage>
        <taxon>Bacteria</taxon>
        <taxon>Pseudomonadati</taxon>
        <taxon>Bacteroidota</taxon>
        <taxon>Cytophagia</taxon>
        <taxon>Cytophagales</taxon>
        <taxon>Cyclobacteriaceae</taxon>
        <taxon>Mongoliitalea</taxon>
    </lineage>
</organism>
<evidence type="ECO:0000256" key="1">
    <source>
        <dbReference type="SAM" id="SignalP"/>
    </source>
</evidence>
<evidence type="ECO:0000313" key="3">
    <source>
        <dbReference type="Proteomes" id="UP000642809"/>
    </source>
</evidence>
<keyword evidence="1" id="KW-0732">Signal</keyword>
<dbReference type="EMBL" id="BMYF01000001">
    <property type="protein sequence ID" value="GHB24783.1"/>
    <property type="molecule type" value="Genomic_DNA"/>
</dbReference>
<feature type="chain" id="PRO_5035168048" evidence="1">
    <location>
        <begin position="21"/>
        <end position="122"/>
    </location>
</feature>
<comment type="caution">
    <text evidence="2">The sequence shown here is derived from an EMBL/GenBank/DDBJ whole genome shotgun (WGS) entry which is preliminary data.</text>
</comment>
<sequence>MKKLFTLVLFVFLGVQTGFSQSDQSAVNQESMQRTIMQLQHDVYEVQLNLHQAQRQLKNGILVSTIGYSVTILGGQLLGNNPELGRGLLYAGGAIGIAGTVVLVKGFNKISLGPPTKPKSWN</sequence>
<keyword evidence="3" id="KW-1185">Reference proteome</keyword>
<dbReference type="AlphaFoldDB" id="A0A8J3CVC9"/>
<protein>
    <submittedName>
        <fullName evidence="2">Uncharacterized protein</fullName>
    </submittedName>
</protein>
<feature type="signal peptide" evidence="1">
    <location>
        <begin position="1"/>
        <end position="20"/>
    </location>
</feature>
<proteinExistence type="predicted"/>
<reference evidence="2" key="2">
    <citation type="submission" date="2020-09" db="EMBL/GenBank/DDBJ databases">
        <authorList>
            <person name="Sun Q."/>
            <person name="Kim S."/>
        </authorList>
    </citation>
    <scope>NUCLEOTIDE SEQUENCE</scope>
    <source>
        <strain evidence="2">KCTC 23224</strain>
    </source>
</reference>
<dbReference type="RefSeq" id="WP_189578489.1">
    <property type="nucleotide sequence ID" value="NZ_BMYF01000001.1"/>
</dbReference>
<reference evidence="2" key="1">
    <citation type="journal article" date="2014" name="Int. J. Syst. Evol. Microbiol.">
        <title>Complete genome sequence of Corynebacterium casei LMG S-19264T (=DSM 44701T), isolated from a smear-ripened cheese.</title>
        <authorList>
            <consortium name="US DOE Joint Genome Institute (JGI-PGF)"/>
            <person name="Walter F."/>
            <person name="Albersmeier A."/>
            <person name="Kalinowski J."/>
            <person name="Ruckert C."/>
        </authorList>
    </citation>
    <scope>NUCLEOTIDE SEQUENCE</scope>
    <source>
        <strain evidence="2">KCTC 23224</strain>
    </source>
</reference>
<accession>A0A8J3CVC9</accession>
<name>A0A8J3CVC9_9BACT</name>